<evidence type="ECO:0000256" key="1">
    <source>
        <dbReference type="ARBA" id="ARBA00004752"/>
    </source>
</evidence>
<dbReference type="GO" id="GO:0071972">
    <property type="term" value="F:peptidoglycan L,D-transpeptidase activity"/>
    <property type="evidence" value="ECO:0007669"/>
    <property type="project" value="TreeGrafter"/>
</dbReference>
<dbReference type="InterPro" id="IPR038063">
    <property type="entry name" value="Transpep_catalytic_dom"/>
</dbReference>
<dbReference type="GO" id="GO:0008360">
    <property type="term" value="P:regulation of cell shape"/>
    <property type="evidence" value="ECO:0007669"/>
    <property type="project" value="UniProtKB-UniRule"/>
</dbReference>
<feature type="active site" description="Nucleophile" evidence="9">
    <location>
        <position position="245"/>
    </location>
</feature>
<keyword evidence="4" id="KW-0808">Transferase</keyword>
<keyword evidence="8 9" id="KW-0961">Cell wall biogenesis/degradation</keyword>
<proteinExistence type="inferred from homology"/>
<evidence type="ECO:0000256" key="7">
    <source>
        <dbReference type="ARBA" id="ARBA00022984"/>
    </source>
</evidence>
<feature type="active site" description="Proton donor/acceptor" evidence="9">
    <location>
        <position position="229"/>
    </location>
</feature>
<dbReference type="UniPathway" id="UPA00219"/>
<dbReference type="Gene3D" id="2.40.440.10">
    <property type="entry name" value="L,D-transpeptidase catalytic domain-like"/>
    <property type="match status" value="1"/>
</dbReference>
<dbReference type="HOGENOM" id="CLU_042399_0_3_5"/>
<comment type="caution">
    <text evidence="11">The sequence shown here is derived from an EMBL/GenBank/DDBJ whole genome shotgun (WGS) entry which is preliminary data.</text>
</comment>
<dbReference type="GO" id="GO:0071555">
    <property type="term" value="P:cell wall organization"/>
    <property type="evidence" value="ECO:0007669"/>
    <property type="project" value="UniProtKB-UniRule"/>
</dbReference>
<dbReference type="InterPro" id="IPR005490">
    <property type="entry name" value="LD_TPept_cat_dom"/>
</dbReference>
<dbReference type="CDD" id="cd16913">
    <property type="entry name" value="YkuD_like"/>
    <property type="match status" value="1"/>
</dbReference>
<keyword evidence="3" id="KW-0328">Glycosyltransferase</keyword>
<gene>
    <name evidence="11" type="ORF">SI859A1_00402</name>
</gene>
<evidence type="ECO:0000256" key="4">
    <source>
        <dbReference type="ARBA" id="ARBA00022679"/>
    </source>
</evidence>
<dbReference type="Pfam" id="PF03734">
    <property type="entry name" value="YkuD"/>
    <property type="match status" value="1"/>
</dbReference>
<dbReference type="SUPFAM" id="SSF141523">
    <property type="entry name" value="L,D-transpeptidase catalytic domain-like"/>
    <property type="match status" value="1"/>
</dbReference>
<dbReference type="BioCyc" id="AURANTIMONAS:SI859A1_00402-MONOMER"/>
<dbReference type="EMBL" id="AAPJ01000004">
    <property type="protein sequence ID" value="EAS49742.1"/>
    <property type="molecule type" value="Genomic_DNA"/>
</dbReference>
<dbReference type="Proteomes" id="UP000000321">
    <property type="component" value="Unassembled WGS sequence"/>
</dbReference>
<evidence type="ECO:0000259" key="10">
    <source>
        <dbReference type="PROSITE" id="PS52029"/>
    </source>
</evidence>
<name>Q1YH37_AURMS</name>
<dbReference type="PANTHER" id="PTHR30582:SF24">
    <property type="entry name" value="L,D-TRANSPEPTIDASE ERFK_SRFK-RELATED"/>
    <property type="match status" value="1"/>
</dbReference>
<keyword evidence="6 9" id="KW-0133">Cell shape</keyword>
<accession>Q1YH37</accession>
<dbReference type="GO" id="GO:0005576">
    <property type="term" value="C:extracellular region"/>
    <property type="evidence" value="ECO:0007669"/>
    <property type="project" value="TreeGrafter"/>
</dbReference>
<evidence type="ECO:0000256" key="5">
    <source>
        <dbReference type="ARBA" id="ARBA00022801"/>
    </source>
</evidence>
<dbReference type="PANTHER" id="PTHR30582">
    <property type="entry name" value="L,D-TRANSPEPTIDASE"/>
    <property type="match status" value="1"/>
</dbReference>
<evidence type="ECO:0000313" key="11">
    <source>
        <dbReference type="EMBL" id="EAS49742.1"/>
    </source>
</evidence>
<evidence type="ECO:0000313" key="12">
    <source>
        <dbReference type="Proteomes" id="UP000000321"/>
    </source>
</evidence>
<comment type="pathway">
    <text evidence="1 9">Cell wall biogenesis; peptidoglycan biosynthesis.</text>
</comment>
<sequence>MCSNGNSPDFPQRNAELDATNAAGMRSNHGTMTTTRRGTWWALLRPAKREEPPMQNWTRWAGAGLTAIMALAVTGQASAEDVRRYDHATNKWVTVSAERVAARTQGRALAQRGPAAEYHRRQVRIETREKPGTIIVDSQRKFLYFVEGNGMATRYGVGVGREGFGWSGRMSVGRKAEWPGWTPPPSMIKRERAKGRILPAHMKGGPANPLGARAMYLYRGGRDSMFRIHGTNQPWTIGQNMSSGCIRMMNQDVEHLYERVPNGTKVVVIGPSGQGPKNVYAETGIVRENVIASIFGG</sequence>
<keyword evidence="12" id="KW-1185">Reference proteome</keyword>
<dbReference type="GO" id="GO:0018104">
    <property type="term" value="P:peptidoglycan-protein cross-linking"/>
    <property type="evidence" value="ECO:0007669"/>
    <property type="project" value="TreeGrafter"/>
</dbReference>
<organism evidence="11 12">
    <name type="scientific">Aurantimonas manganoxydans (strain ATCC BAA-1229 / DSM 21871 / SI85-9A1)</name>
    <dbReference type="NCBI Taxonomy" id="287752"/>
    <lineage>
        <taxon>Bacteria</taxon>
        <taxon>Pseudomonadati</taxon>
        <taxon>Pseudomonadota</taxon>
        <taxon>Alphaproteobacteria</taxon>
        <taxon>Hyphomicrobiales</taxon>
        <taxon>Aurantimonadaceae</taxon>
        <taxon>Aurantimonas</taxon>
    </lineage>
</organism>
<feature type="domain" description="L,D-TPase catalytic" evidence="10">
    <location>
        <begin position="132"/>
        <end position="269"/>
    </location>
</feature>
<evidence type="ECO:0000256" key="8">
    <source>
        <dbReference type="ARBA" id="ARBA00023316"/>
    </source>
</evidence>
<comment type="similarity">
    <text evidence="2">Belongs to the YkuD family.</text>
</comment>
<dbReference type="PROSITE" id="PS52029">
    <property type="entry name" value="LD_TPASE"/>
    <property type="match status" value="1"/>
</dbReference>
<protein>
    <submittedName>
        <fullName evidence="11">ErfK/YbiS/YcfS/YhnG family protein</fullName>
    </submittedName>
</protein>
<dbReference type="AlphaFoldDB" id="Q1YH37"/>
<evidence type="ECO:0000256" key="6">
    <source>
        <dbReference type="ARBA" id="ARBA00022960"/>
    </source>
</evidence>
<reference evidence="11 12" key="1">
    <citation type="journal article" date="2008" name="Appl. Environ. Microbiol.">
        <title>Genomic insights into Mn(II) oxidation by the marine alphaproteobacterium Aurantimonas sp. strain SI85-9A1.</title>
        <authorList>
            <person name="Dick G.J."/>
            <person name="Podell S."/>
            <person name="Johnson H.A."/>
            <person name="Rivera-Espinoza Y."/>
            <person name="Bernier-Latmani R."/>
            <person name="McCarthy J.K."/>
            <person name="Torpey J.W."/>
            <person name="Clement B.G."/>
            <person name="Gaasterland T."/>
            <person name="Tebo B.M."/>
        </authorList>
    </citation>
    <scope>NUCLEOTIDE SEQUENCE [LARGE SCALE GENOMIC DNA]</scope>
    <source>
        <strain evidence="11 12">SI85-9A1</strain>
    </source>
</reference>
<keyword evidence="5" id="KW-0378">Hydrolase</keyword>
<evidence type="ECO:0000256" key="3">
    <source>
        <dbReference type="ARBA" id="ARBA00022676"/>
    </source>
</evidence>
<evidence type="ECO:0000256" key="9">
    <source>
        <dbReference type="PROSITE-ProRule" id="PRU01373"/>
    </source>
</evidence>
<dbReference type="FunFam" id="2.40.440.10:FF:000002">
    <property type="entry name" value="L,D-transpeptidase ErfK/SrfK"/>
    <property type="match status" value="1"/>
</dbReference>
<evidence type="ECO:0000256" key="2">
    <source>
        <dbReference type="ARBA" id="ARBA00005992"/>
    </source>
</evidence>
<keyword evidence="7 9" id="KW-0573">Peptidoglycan synthesis</keyword>
<dbReference type="GO" id="GO:0016757">
    <property type="term" value="F:glycosyltransferase activity"/>
    <property type="evidence" value="ECO:0007669"/>
    <property type="project" value="UniProtKB-KW"/>
</dbReference>
<dbReference type="InterPro" id="IPR050979">
    <property type="entry name" value="LD-transpeptidase"/>
</dbReference>